<dbReference type="Proteomes" id="UP001175228">
    <property type="component" value="Unassembled WGS sequence"/>
</dbReference>
<comment type="caution">
    <text evidence="2">The sequence shown here is derived from an EMBL/GenBank/DDBJ whole genome shotgun (WGS) entry which is preliminary data.</text>
</comment>
<organism evidence="2 3">
    <name type="scientific">Armillaria luteobubalina</name>
    <dbReference type="NCBI Taxonomy" id="153913"/>
    <lineage>
        <taxon>Eukaryota</taxon>
        <taxon>Fungi</taxon>
        <taxon>Dikarya</taxon>
        <taxon>Basidiomycota</taxon>
        <taxon>Agaricomycotina</taxon>
        <taxon>Agaricomycetes</taxon>
        <taxon>Agaricomycetidae</taxon>
        <taxon>Agaricales</taxon>
        <taxon>Marasmiineae</taxon>
        <taxon>Physalacriaceae</taxon>
        <taxon>Armillaria</taxon>
    </lineage>
</organism>
<feature type="domain" description="F-box" evidence="1">
    <location>
        <begin position="76"/>
        <end position="116"/>
    </location>
</feature>
<dbReference type="Gene3D" id="3.80.10.10">
    <property type="entry name" value="Ribonuclease Inhibitor"/>
    <property type="match status" value="1"/>
</dbReference>
<proteinExistence type="predicted"/>
<protein>
    <recommendedName>
        <fullName evidence="1">F-box domain-containing protein</fullName>
    </recommendedName>
</protein>
<dbReference type="InterPro" id="IPR001810">
    <property type="entry name" value="F-box_dom"/>
</dbReference>
<dbReference type="AlphaFoldDB" id="A0AA39UM12"/>
<keyword evidence="3" id="KW-1185">Reference proteome</keyword>
<dbReference type="InterPro" id="IPR032675">
    <property type="entry name" value="LRR_dom_sf"/>
</dbReference>
<reference evidence="2" key="1">
    <citation type="submission" date="2023-06" db="EMBL/GenBank/DDBJ databases">
        <authorList>
            <consortium name="Lawrence Berkeley National Laboratory"/>
            <person name="Ahrendt S."/>
            <person name="Sahu N."/>
            <person name="Indic B."/>
            <person name="Wong-Bajracharya J."/>
            <person name="Merenyi Z."/>
            <person name="Ke H.-M."/>
            <person name="Monk M."/>
            <person name="Kocsube S."/>
            <person name="Drula E."/>
            <person name="Lipzen A."/>
            <person name="Balint B."/>
            <person name="Henrissat B."/>
            <person name="Andreopoulos B."/>
            <person name="Martin F.M."/>
            <person name="Harder C.B."/>
            <person name="Rigling D."/>
            <person name="Ford K.L."/>
            <person name="Foster G.D."/>
            <person name="Pangilinan J."/>
            <person name="Papanicolaou A."/>
            <person name="Barry K."/>
            <person name="LaButti K."/>
            <person name="Viragh M."/>
            <person name="Koriabine M."/>
            <person name="Yan M."/>
            <person name="Riley R."/>
            <person name="Champramary S."/>
            <person name="Plett K.L."/>
            <person name="Tsai I.J."/>
            <person name="Slot J."/>
            <person name="Sipos G."/>
            <person name="Plett J."/>
            <person name="Nagy L.G."/>
            <person name="Grigoriev I.V."/>
        </authorList>
    </citation>
    <scope>NUCLEOTIDE SEQUENCE</scope>
    <source>
        <strain evidence="2">HWK02</strain>
    </source>
</reference>
<dbReference type="InterPro" id="IPR036047">
    <property type="entry name" value="F-box-like_dom_sf"/>
</dbReference>
<evidence type="ECO:0000313" key="2">
    <source>
        <dbReference type="EMBL" id="KAK0494877.1"/>
    </source>
</evidence>
<gene>
    <name evidence="2" type="ORF">EDD18DRAFT_286925</name>
</gene>
<evidence type="ECO:0000313" key="3">
    <source>
        <dbReference type="Proteomes" id="UP001175228"/>
    </source>
</evidence>
<accession>A0AA39UM12</accession>
<sequence length="530" mass="60380">MDIQCRAVNHGPKAVLRIILTPSTRNNLQHRPTPTPLRDHPHPCVCVLLTKVQFSHLRFLGIVTRMNSRTMTPTGIPPELVLEILTYISDGHKNLSACCLVCRTWRRLAQPSVFSELSLSLESHCHPWNQKFTTYPHLSQYVTRLNLWGGNWEEADDVLSPESQPTFLEGPATLELLRRLPNIKYLKMHDFALPSERKIEALSHFARLEWLGMYEVVFNETEALLDLMSQLVNLKGLHIKDVRVASHASKDLIGPILHDHVDAVPKRLRNLKLQDSGASLYIFSWLSGGVFNLSDLTDLTLSWGCSPTNHHPPLPYQLPSYVDPFISIVGARIKHLRLNIETPDFNAKSNINYMFEHFIAVRALSSFIGLETLNVDSINRYNNNDVRRLVDIERLLQHLMLPCLQKICVTMRFALNTADDLPSYKELPLWARLDALLAGSKFPSFQQLKLIIHVESFHWDAHKFGLWFEDSNSDDEDDSSTIVIPPLVTKHPWPEHPPTVDDVAALIAEQLPTLASRGCLLFCPDKMHRS</sequence>
<dbReference type="CDD" id="cd09917">
    <property type="entry name" value="F-box_SF"/>
    <property type="match status" value="1"/>
</dbReference>
<dbReference type="EMBL" id="JAUEPU010000019">
    <property type="protein sequence ID" value="KAK0494877.1"/>
    <property type="molecule type" value="Genomic_DNA"/>
</dbReference>
<dbReference type="Pfam" id="PF12937">
    <property type="entry name" value="F-box-like"/>
    <property type="match status" value="1"/>
</dbReference>
<name>A0AA39UM12_9AGAR</name>
<dbReference type="SUPFAM" id="SSF81383">
    <property type="entry name" value="F-box domain"/>
    <property type="match status" value="1"/>
</dbReference>
<evidence type="ECO:0000259" key="1">
    <source>
        <dbReference type="Pfam" id="PF12937"/>
    </source>
</evidence>